<dbReference type="EMBL" id="QMQV01000098">
    <property type="protein sequence ID" value="RLE47927.1"/>
    <property type="molecule type" value="Genomic_DNA"/>
</dbReference>
<dbReference type="InterPro" id="IPR006677">
    <property type="entry name" value="tRNA_intron_Endonuc_cat-like"/>
</dbReference>
<dbReference type="InterPro" id="IPR036740">
    <property type="entry name" value="tRNA_intron_Endonuc_N_sf"/>
</dbReference>
<feature type="domain" description="tRNA intron endonuclease catalytic" evidence="5">
    <location>
        <begin position="97"/>
        <end position="180"/>
    </location>
</feature>
<dbReference type="FunFam" id="3.40.1350.10:FF:000006">
    <property type="entry name" value="tRNA-splicing endonuclease"/>
    <property type="match status" value="1"/>
</dbReference>
<dbReference type="InterPro" id="IPR036167">
    <property type="entry name" value="tRNA_intron_Endo_cat-like_sf"/>
</dbReference>
<comment type="catalytic activity">
    <reaction evidence="4">
        <text>pretRNA = a 3'-half-tRNA molecule with a 5'-OH end + a 5'-half-tRNA molecule with a 2',3'-cyclic phosphate end + an intron with a 2',3'-cyclic phosphate and a 5'-hydroxyl terminus.</text>
        <dbReference type="EC" id="4.6.1.16"/>
    </reaction>
</comment>
<sequence>MVDEKALQKYEAHLTGSRIVVWDEKQARQLYKEGFYGKPINVKKPKSAEDVTSPLELSLTEALYLLEKGVLKVLREDGREMPVEELKKLAEESYRLFNDLYLVYKDLRDRGYVVKPGMKFGADFAVYQYGPGIDHAPFIVHVVPSSAKLDPIEIVRAGRLSHTVKKKFVIATISGDKVNYFVFSWRRM</sequence>
<evidence type="ECO:0000313" key="7">
    <source>
        <dbReference type="EMBL" id="RLE47927.1"/>
    </source>
</evidence>
<evidence type="ECO:0000256" key="4">
    <source>
        <dbReference type="HAMAP-Rule" id="MF_01833"/>
    </source>
</evidence>
<evidence type="ECO:0000259" key="6">
    <source>
        <dbReference type="Pfam" id="PF02778"/>
    </source>
</evidence>
<feature type="active site" evidence="4">
    <location>
        <position position="135"/>
    </location>
</feature>
<accession>A0A497EMH3</accession>
<dbReference type="PANTHER" id="PTHR21227">
    <property type="entry name" value="TRNA-SPLICING ENDONUCLEASE SUBUNIT SEN2"/>
    <property type="match status" value="1"/>
</dbReference>
<dbReference type="AlphaFoldDB" id="A0A497EMH3"/>
<dbReference type="PANTHER" id="PTHR21227:SF0">
    <property type="entry name" value="TRNA-SPLICING ENDONUCLEASE SUBUNIT SEN2"/>
    <property type="match status" value="1"/>
</dbReference>
<dbReference type="Gene3D" id="3.40.1170.20">
    <property type="entry name" value="tRNA intron endonuclease, N-terminal domain"/>
    <property type="match status" value="1"/>
</dbReference>
<dbReference type="InterPro" id="IPR016442">
    <property type="entry name" value="tRNA_splic_arch_short"/>
</dbReference>
<feature type="active site" evidence="4">
    <location>
        <position position="166"/>
    </location>
</feature>
<name>A0A497EMH3_9CREN</name>
<proteinExistence type="inferred from homology"/>
<evidence type="ECO:0000259" key="5">
    <source>
        <dbReference type="Pfam" id="PF01974"/>
    </source>
</evidence>
<dbReference type="GO" id="GO:0006388">
    <property type="term" value="P:tRNA splicing, via endonucleolytic cleavage and ligation"/>
    <property type="evidence" value="ECO:0007669"/>
    <property type="project" value="UniProtKB-UniRule"/>
</dbReference>
<keyword evidence="1 4" id="KW-0819">tRNA processing</keyword>
<evidence type="ECO:0000313" key="8">
    <source>
        <dbReference type="Proteomes" id="UP000278475"/>
    </source>
</evidence>
<evidence type="ECO:0000256" key="3">
    <source>
        <dbReference type="ARBA" id="ARBA00024798"/>
    </source>
</evidence>
<comment type="subunit">
    <text evidence="4">Homotetramer; although the tetramer contains four active sites, only two participate in the cleavage. Therefore, it should be considered as a dimer of dimers.</text>
</comment>
<dbReference type="SUPFAM" id="SSF53032">
    <property type="entry name" value="tRNA-intron endonuclease catalytic domain-like"/>
    <property type="match status" value="1"/>
</dbReference>
<dbReference type="InterPro" id="IPR006676">
    <property type="entry name" value="tRNA_splic"/>
</dbReference>
<dbReference type="Gene3D" id="3.40.1350.10">
    <property type="match status" value="1"/>
</dbReference>
<dbReference type="CDD" id="cd22363">
    <property type="entry name" value="tRNA-intron_lyase_C"/>
    <property type="match status" value="1"/>
</dbReference>
<comment type="function">
    <text evidence="3 4">Endonuclease that removes tRNA introns. Cleaves pre-tRNA at the 5'- and 3'-splice sites to release the intron. The products are an intron and two tRNA half-molecules bearing 2',3' cyclic phosphate and 5'-OH termini. Recognizes a pseudosymmetric substrate in which 2 bulged loops of 3 bases are separated by a stem of 4 bp.</text>
</comment>
<reference evidence="7 8" key="1">
    <citation type="submission" date="2018-06" db="EMBL/GenBank/DDBJ databases">
        <title>Extensive metabolic versatility and redundancy in microbially diverse, dynamic hydrothermal sediments.</title>
        <authorList>
            <person name="Dombrowski N."/>
            <person name="Teske A."/>
            <person name="Baker B.J."/>
        </authorList>
    </citation>
    <scope>NUCLEOTIDE SEQUENCE [LARGE SCALE GENOMIC DNA]</scope>
    <source>
        <strain evidence="7">B66_G16</strain>
    </source>
</reference>
<evidence type="ECO:0000256" key="2">
    <source>
        <dbReference type="ARBA" id="ARBA00023239"/>
    </source>
</evidence>
<dbReference type="HAMAP" id="MF_01833">
    <property type="entry name" value="EndA_short"/>
    <property type="match status" value="1"/>
</dbReference>
<evidence type="ECO:0000256" key="1">
    <source>
        <dbReference type="ARBA" id="ARBA00022694"/>
    </source>
</evidence>
<dbReference type="NCBIfam" id="TIGR00324">
    <property type="entry name" value="endA"/>
    <property type="match status" value="1"/>
</dbReference>
<dbReference type="Pfam" id="PF01974">
    <property type="entry name" value="tRNA_int_endo"/>
    <property type="match status" value="1"/>
</dbReference>
<dbReference type="SUPFAM" id="SSF55267">
    <property type="entry name" value="tRNA-intron endonuclease N-terminal domain-like"/>
    <property type="match status" value="1"/>
</dbReference>
<comment type="similarity">
    <text evidence="4">Belongs to the tRNA-intron endonuclease family. Archaeal short subfamily.</text>
</comment>
<dbReference type="Pfam" id="PF02778">
    <property type="entry name" value="tRNA_int_endo_N"/>
    <property type="match status" value="1"/>
</dbReference>
<organism evidence="7 8">
    <name type="scientific">Thermoproteota archaeon</name>
    <dbReference type="NCBI Taxonomy" id="2056631"/>
    <lineage>
        <taxon>Archaea</taxon>
        <taxon>Thermoproteota</taxon>
    </lineage>
</organism>
<feature type="active site" evidence="4">
    <location>
        <position position="127"/>
    </location>
</feature>
<dbReference type="InterPro" id="IPR011856">
    <property type="entry name" value="tRNA_endonuc-like_dom_sf"/>
</dbReference>
<dbReference type="EC" id="4.6.1.16" evidence="4"/>
<dbReference type="GO" id="GO:0003676">
    <property type="term" value="F:nucleic acid binding"/>
    <property type="evidence" value="ECO:0007669"/>
    <property type="project" value="InterPro"/>
</dbReference>
<dbReference type="Proteomes" id="UP000278475">
    <property type="component" value="Unassembled WGS sequence"/>
</dbReference>
<feature type="domain" description="tRNA intron endonuclease N-terminal" evidence="6">
    <location>
        <begin position="11"/>
        <end position="86"/>
    </location>
</feature>
<keyword evidence="2 4" id="KW-0456">Lyase</keyword>
<dbReference type="PIRSF" id="PIRSF005285">
    <property type="entry name" value="tRNA_splic_archaea"/>
    <property type="match status" value="1"/>
</dbReference>
<comment type="caution">
    <text evidence="7">The sequence shown here is derived from an EMBL/GenBank/DDBJ whole genome shotgun (WGS) entry which is preliminary data.</text>
</comment>
<dbReference type="InterPro" id="IPR006678">
    <property type="entry name" value="tRNA_intron_Endonuc_N"/>
</dbReference>
<dbReference type="GO" id="GO:0005737">
    <property type="term" value="C:cytoplasm"/>
    <property type="evidence" value="ECO:0007669"/>
    <property type="project" value="TreeGrafter"/>
</dbReference>
<gene>
    <name evidence="4 7" type="primary">endA</name>
    <name evidence="7" type="ORF">DRJ31_08120</name>
</gene>
<protein>
    <recommendedName>
        <fullName evidence="4">tRNA-splicing endonuclease</fullName>
        <ecNumber evidence="4">4.6.1.16</ecNumber>
    </recommendedName>
    <alternativeName>
        <fullName evidence="4">tRNA-intron endonuclease</fullName>
    </alternativeName>
</protein>
<dbReference type="GO" id="GO:0000213">
    <property type="term" value="F:tRNA-intron lyase activity"/>
    <property type="evidence" value="ECO:0007669"/>
    <property type="project" value="UniProtKB-UniRule"/>
</dbReference>